<comment type="caution">
    <text evidence="1">The sequence shown here is derived from an EMBL/GenBank/DDBJ whole genome shotgun (WGS) entry which is preliminary data.</text>
</comment>
<dbReference type="Proteomes" id="UP000182190">
    <property type="component" value="Unassembled WGS sequence"/>
</dbReference>
<reference evidence="1" key="1">
    <citation type="submission" date="2019-10" db="EMBL/GenBank/DDBJ databases">
        <authorList>
            <consortium name="Genoscope - CEA"/>
            <person name="William W."/>
        </authorList>
    </citation>
    <scope>NUCLEOTIDE SEQUENCE [LARGE SCALE GENOMIC DNA]</scope>
    <source>
        <strain evidence="1">BBR_PRJEB10994</strain>
    </source>
</reference>
<dbReference type="EMBL" id="CZCS02000181">
    <property type="protein sequence ID" value="VXD18739.1"/>
    <property type="molecule type" value="Genomic_DNA"/>
</dbReference>
<sequence>MPNYNPNTEGLSQPKWVNKPVKIYRLPEPIADDVLAYAHLLDKGDVAPIVIILNHALGLPANKAGGFHFPKCDRYLQKKLSIFPIKFSLIFIR</sequence>
<dbReference type="OrthoDB" id="428046at2"/>
<organism evidence="1 2">
    <name type="scientific">Planktothrix paucivesiculata PCC 9631</name>
    <dbReference type="NCBI Taxonomy" id="671071"/>
    <lineage>
        <taxon>Bacteria</taxon>
        <taxon>Bacillati</taxon>
        <taxon>Cyanobacteriota</taxon>
        <taxon>Cyanophyceae</taxon>
        <taxon>Oscillatoriophycideae</taxon>
        <taxon>Oscillatoriales</taxon>
        <taxon>Microcoleaceae</taxon>
        <taxon>Planktothrix</taxon>
    </lineage>
</organism>
<keyword evidence="2" id="KW-1185">Reference proteome</keyword>
<evidence type="ECO:0000313" key="2">
    <source>
        <dbReference type="Proteomes" id="UP000182190"/>
    </source>
</evidence>
<name>A0A7Z9BNH8_9CYAN</name>
<protein>
    <submittedName>
        <fullName evidence="1">Uncharacterized protein</fullName>
    </submittedName>
</protein>
<evidence type="ECO:0000313" key="1">
    <source>
        <dbReference type="EMBL" id="VXD18739.1"/>
    </source>
</evidence>
<gene>
    <name evidence="1" type="ORF">PL9631_410032</name>
</gene>
<dbReference type="RefSeq" id="WP_083617909.1">
    <property type="nucleotide sequence ID" value="NZ_LR735002.1"/>
</dbReference>
<accession>A0A7Z9BNH8</accession>
<dbReference type="AlphaFoldDB" id="A0A7Z9BNH8"/>
<proteinExistence type="predicted"/>